<dbReference type="Gene3D" id="1.10.405.10">
    <property type="entry name" value="Guanine Nucleotide Dissociation Inhibitor, domain 1"/>
    <property type="match status" value="1"/>
</dbReference>
<dbReference type="SUPFAM" id="SSF54373">
    <property type="entry name" value="FAD-linked reductases, C-terminal domain"/>
    <property type="match status" value="1"/>
</dbReference>
<evidence type="ECO:0000256" key="1">
    <source>
        <dbReference type="SAM" id="MobiDB-lite"/>
    </source>
</evidence>
<dbReference type="EMBL" id="PKMI01000039">
    <property type="protein sequence ID" value="RBA12663.1"/>
    <property type="molecule type" value="Genomic_DNA"/>
</dbReference>
<dbReference type="GO" id="GO:0001716">
    <property type="term" value="F:L-amino-acid oxidase activity"/>
    <property type="evidence" value="ECO:0007669"/>
    <property type="project" value="TreeGrafter"/>
</dbReference>
<dbReference type="InterPro" id="IPR024079">
    <property type="entry name" value="MetalloPept_cat_dom_sf"/>
</dbReference>
<gene>
    <name evidence="3" type="ORF">FPRO05_04113</name>
</gene>
<reference evidence="3 4" key="1">
    <citation type="submission" date="2017-12" db="EMBL/GenBank/DDBJ databases">
        <title>Genome sequence of the mycotoxigenic crop pathogen Fusarium proliferatum, strain ITEM 2341 from Date Palm.</title>
        <authorList>
            <person name="Almiman B.F."/>
            <person name="Shittu T.A."/>
            <person name="Muthumeenakshi S."/>
            <person name="Baroncelli R."/>
            <person name="Sreenivasaprasada S."/>
        </authorList>
    </citation>
    <scope>NUCLEOTIDE SEQUENCE [LARGE SCALE GENOMIC DNA]</scope>
    <source>
        <strain evidence="3 4">ITEM 2341</strain>
    </source>
</reference>
<dbReference type="Gene3D" id="3.50.50.60">
    <property type="entry name" value="FAD/NAD(P)-binding domain"/>
    <property type="match status" value="1"/>
</dbReference>
<feature type="region of interest" description="Disordered" evidence="1">
    <location>
        <begin position="888"/>
        <end position="911"/>
    </location>
</feature>
<dbReference type="InterPro" id="IPR050281">
    <property type="entry name" value="Flavin_monoamine_oxidase"/>
</dbReference>
<dbReference type="SUPFAM" id="SSF55486">
    <property type="entry name" value="Metalloproteases ('zincins'), catalytic domain"/>
    <property type="match status" value="1"/>
</dbReference>
<dbReference type="InterPro" id="IPR036188">
    <property type="entry name" value="FAD/NAD-bd_sf"/>
</dbReference>
<dbReference type="SUPFAM" id="SSF51905">
    <property type="entry name" value="FAD/NAD(P)-binding domain"/>
    <property type="match status" value="1"/>
</dbReference>
<evidence type="ECO:0000259" key="2">
    <source>
        <dbReference type="Pfam" id="PF01593"/>
    </source>
</evidence>
<evidence type="ECO:0000313" key="4">
    <source>
        <dbReference type="Proteomes" id="UP000251714"/>
    </source>
</evidence>
<evidence type="ECO:0000313" key="3">
    <source>
        <dbReference type="EMBL" id="RBA12663.1"/>
    </source>
</evidence>
<dbReference type="AlphaFoldDB" id="A0A365MVU1"/>
<dbReference type="Gene3D" id="3.90.660.10">
    <property type="match status" value="1"/>
</dbReference>
<dbReference type="InterPro" id="IPR002937">
    <property type="entry name" value="Amino_oxidase"/>
</dbReference>
<dbReference type="Gene3D" id="3.40.390.10">
    <property type="entry name" value="Collagenase (Catalytic Domain)"/>
    <property type="match status" value="1"/>
</dbReference>
<accession>A0A365MVU1</accession>
<dbReference type="Gene3D" id="1.10.10.1620">
    <property type="match status" value="1"/>
</dbReference>
<dbReference type="GO" id="GO:0008237">
    <property type="term" value="F:metallopeptidase activity"/>
    <property type="evidence" value="ECO:0007669"/>
    <property type="project" value="InterPro"/>
</dbReference>
<feature type="domain" description="Amine oxidase" evidence="2">
    <location>
        <begin position="97"/>
        <end position="597"/>
    </location>
</feature>
<dbReference type="Proteomes" id="UP000251714">
    <property type="component" value="Unassembled WGS sequence"/>
</dbReference>
<name>A0A365MVU1_GIBIN</name>
<organism evidence="3 4">
    <name type="scientific">Gibberella intermedia</name>
    <name type="common">Bulb rot disease fungus</name>
    <name type="synonym">Fusarium proliferatum</name>
    <dbReference type="NCBI Taxonomy" id="948311"/>
    <lineage>
        <taxon>Eukaryota</taxon>
        <taxon>Fungi</taxon>
        <taxon>Dikarya</taxon>
        <taxon>Ascomycota</taxon>
        <taxon>Pezizomycotina</taxon>
        <taxon>Sordariomycetes</taxon>
        <taxon>Hypocreomycetidae</taxon>
        <taxon>Hypocreales</taxon>
        <taxon>Nectriaceae</taxon>
        <taxon>Fusarium</taxon>
        <taxon>Fusarium fujikuroi species complex</taxon>
    </lineage>
</organism>
<dbReference type="PANTHER" id="PTHR10742:SF342">
    <property type="entry name" value="AMINE OXIDASE"/>
    <property type="match status" value="1"/>
</dbReference>
<dbReference type="PANTHER" id="PTHR10742">
    <property type="entry name" value="FLAVIN MONOAMINE OXIDASE"/>
    <property type="match status" value="1"/>
</dbReference>
<comment type="caution">
    <text evidence="3">The sequence shown here is derived from an EMBL/GenBank/DDBJ whole genome shotgun (WGS) entry which is preliminary data.</text>
</comment>
<dbReference type="Pfam" id="PF01593">
    <property type="entry name" value="Amino_oxidase"/>
    <property type="match status" value="1"/>
</dbReference>
<sequence>MASTFDLATDEFLTCEIHSESTLPLLSYFIECKKHNQNGSRRIFQKVKSEIGDADRPIPDESEQLQDVLLALMKDGPGKPGEKIPGCPTVTIVGAGVSGLCAGYELKKAGFKVTILEASSRVGGRVKAFREPSFAHGLHGEGGAMRIPANHYLLHKYIEDFGLKPQLFDFEMKNKFIYISGYGETLTYDRFNQLLHDKDAKLLSLFPGLRECEKGKTCDTLFTDAVRQVVDDFWDAYKKAADEVSFPEKIQVQAIKDAYAAITKKYDSYTLRSYLTDVAGWSEDAINLYDLGNAHVVFENGFIESFKDAFLSSNKSGAQAGMQQLQEGMDVVPNAFVSSERKEKSLVDDIIYGARVTEIGIHEQSDPQIPLQAPVKVTYEVTANSLKKSITSDYLILAIPYTAQRTIAKSKPFVPMQEMAVRDVRYVEVTKILLQYKKRWWEKVFTEAGQGLDGGLVSDLPIRYTMFPKTDGNTQFEHSNRGVIMAAYTFEQDATILGSLSPERRIQIAAENLNRIFPEAKSLDLLEAGASQVFPADELAGGSAFCYFGPMQKTKFLDTMQRPDWENRVFFAGEQASFTHGWIQGAFEAGLRCVQQIWSVAVKDSRAMPSAINRVKAFGLLLLGLPSSTLAKPIEIQPRQNVPGDTPFVSFDACSDSQRHDIEKAWADVVTLVGVSKQFNPPGTIESRIFGDDINLRFEDISRIYTIFHNIEELSKNGRKMQISCQDVYQDHRGANDQVTCGNVIQSSSGSIGAYAFSTEATIEKSTIVLCSPFWAPGQEFLGEIVDNLRKAPEGDRKNPNLMVGKGKILLHELTHLPALAETSTNDVIVTDQLLNDDSNVKAYGIRMVERFARNKNWRARTAKNADSYAWYATEKYFEGMFGTPNAAYEKRDGEEDDTPTEDPAPPAGPTKALNIILENKRHGVPMDKDFYDTMNWLFYSTDFGTASQCALNPALAIHADVSIDTLSIDALRDDHFPGGTFDVKTQDGDCQYKNDGTGNPGALWCGDQGHSCRAHPDRRTFTYCRDLDKSAQIQHAAMVVCEW</sequence>
<dbReference type="GO" id="GO:0009063">
    <property type="term" value="P:amino acid catabolic process"/>
    <property type="evidence" value="ECO:0007669"/>
    <property type="project" value="TreeGrafter"/>
</dbReference>
<protein>
    <recommendedName>
        <fullName evidence="2">Amine oxidase domain-containing protein</fullName>
    </recommendedName>
</protein>
<proteinExistence type="predicted"/>